<dbReference type="GO" id="GO:0005634">
    <property type="term" value="C:nucleus"/>
    <property type="evidence" value="ECO:0007669"/>
    <property type="project" value="UniProtKB-SubCell"/>
</dbReference>
<dbReference type="PROSITE" id="PS50888">
    <property type="entry name" value="BHLH"/>
    <property type="match status" value="1"/>
</dbReference>
<dbReference type="InterPro" id="IPR011598">
    <property type="entry name" value="bHLH_dom"/>
</dbReference>
<protein>
    <recommendedName>
        <fullName evidence="8">BHLH domain-containing protein</fullName>
    </recommendedName>
</protein>
<dbReference type="Pfam" id="PF00010">
    <property type="entry name" value="HLH"/>
    <property type="match status" value="1"/>
</dbReference>
<evidence type="ECO:0000256" key="6">
    <source>
        <dbReference type="ARBA" id="ARBA00023242"/>
    </source>
</evidence>
<dbReference type="SMART" id="SM00353">
    <property type="entry name" value="HLH"/>
    <property type="match status" value="1"/>
</dbReference>
<evidence type="ECO:0000256" key="7">
    <source>
        <dbReference type="SAM" id="MobiDB-lite"/>
    </source>
</evidence>
<dbReference type="InterPro" id="IPR036638">
    <property type="entry name" value="HLH_DNA-bd_sf"/>
</dbReference>
<dbReference type="GO" id="GO:0003700">
    <property type="term" value="F:DNA-binding transcription factor activity"/>
    <property type="evidence" value="ECO:0007669"/>
    <property type="project" value="TreeGrafter"/>
</dbReference>
<keyword evidence="6" id="KW-0539">Nucleus</keyword>
<dbReference type="Gramene" id="Kaladp1282s0001.1.v1.1">
    <property type="protein sequence ID" value="Kaladp1282s0001.1.v1.1"/>
    <property type="gene ID" value="Kaladp1282s0001.v1.1"/>
</dbReference>
<feature type="region of interest" description="Disordered" evidence="7">
    <location>
        <begin position="105"/>
        <end position="140"/>
    </location>
</feature>
<dbReference type="EnsemblPlants" id="Kaladp1282s0001.1.v1.1">
    <property type="protein sequence ID" value="Kaladp1282s0001.1.v1.1"/>
    <property type="gene ID" value="Kaladp1282s0001.v1.1"/>
</dbReference>
<dbReference type="OMA" id="DANCDFG"/>
<evidence type="ECO:0000256" key="1">
    <source>
        <dbReference type="ARBA" id="ARBA00004123"/>
    </source>
</evidence>
<accession>A0A7N1A9W9</accession>
<dbReference type="InterPro" id="IPR051358">
    <property type="entry name" value="TF_AMS/ICE1/BHLH6-like"/>
</dbReference>
<evidence type="ECO:0000256" key="5">
    <source>
        <dbReference type="ARBA" id="ARBA00023163"/>
    </source>
</evidence>
<dbReference type="Gene3D" id="4.10.280.10">
    <property type="entry name" value="Helix-loop-helix DNA-binding domain"/>
    <property type="match status" value="1"/>
</dbReference>
<feature type="region of interest" description="Disordered" evidence="7">
    <location>
        <begin position="207"/>
        <end position="228"/>
    </location>
</feature>
<dbReference type="GO" id="GO:0046983">
    <property type="term" value="F:protein dimerization activity"/>
    <property type="evidence" value="ECO:0007669"/>
    <property type="project" value="InterPro"/>
</dbReference>
<keyword evidence="3" id="KW-0805">Transcription regulation</keyword>
<evidence type="ECO:0000256" key="2">
    <source>
        <dbReference type="ARBA" id="ARBA00011738"/>
    </source>
</evidence>
<dbReference type="SUPFAM" id="SSF47459">
    <property type="entry name" value="HLH, helix-loop-helix DNA-binding domain"/>
    <property type="match status" value="1"/>
</dbReference>
<comment type="subcellular location">
    <subcellularLocation>
        <location evidence="1">Nucleus</location>
    </subcellularLocation>
</comment>
<dbReference type="PANTHER" id="PTHR31945:SF17">
    <property type="entry name" value="TRANSCRIPTION FACTOR FER-LIKE IRON DEFICIENCY-INDUCED TRANSCRIPTION FACTOR"/>
    <property type="match status" value="1"/>
</dbReference>
<dbReference type="AlphaFoldDB" id="A0A7N1A9W9"/>
<organism evidence="9 10">
    <name type="scientific">Kalanchoe fedtschenkoi</name>
    <name type="common">Lavender scallops</name>
    <name type="synonym">South American air plant</name>
    <dbReference type="NCBI Taxonomy" id="63787"/>
    <lineage>
        <taxon>Eukaryota</taxon>
        <taxon>Viridiplantae</taxon>
        <taxon>Streptophyta</taxon>
        <taxon>Embryophyta</taxon>
        <taxon>Tracheophyta</taxon>
        <taxon>Spermatophyta</taxon>
        <taxon>Magnoliopsida</taxon>
        <taxon>eudicotyledons</taxon>
        <taxon>Gunneridae</taxon>
        <taxon>Pentapetalae</taxon>
        <taxon>Saxifragales</taxon>
        <taxon>Crassulaceae</taxon>
        <taxon>Kalanchoe</taxon>
    </lineage>
</organism>
<feature type="domain" description="BHLH" evidence="8">
    <location>
        <begin position="131"/>
        <end position="180"/>
    </location>
</feature>
<keyword evidence="5" id="KW-0804">Transcription</keyword>
<name>A0A7N1A9W9_KALFE</name>
<evidence type="ECO:0000256" key="3">
    <source>
        <dbReference type="ARBA" id="ARBA00023015"/>
    </source>
</evidence>
<feature type="compositionally biased region" description="Low complexity" evidence="7">
    <location>
        <begin position="113"/>
        <end position="126"/>
    </location>
</feature>
<keyword evidence="4" id="KW-0238">DNA-binding</keyword>
<reference evidence="9" key="1">
    <citation type="submission" date="2021-01" db="UniProtKB">
        <authorList>
            <consortium name="EnsemblPlants"/>
        </authorList>
    </citation>
    <scope>IDENTIFICATION</scope>
</reference>
<dbReference type="Proteomes" id="UP000594263">
    <property type="component" value="Unplaced"/>
</dbReference>
<dbReference type="GO" id="GO:0043565">
    <property type="term" value="F:sequence-specific DNA binding"/>
    <property type="evidence" value="ECO:0007669"/>
    <property type="project" value="TreeGrafter"/>
</dbReference>
<feature type="compositionally biased region" description="Low complexity" evidence="7">
    <location>
        <begin position="207"/>
        <end position="217"/>
    </location>
</feature>
<keyword evidence="10" id="KW-1185">Reference proteome</keyword>
<evidence type="ECO:0000259" key="8">
    <source>
        <dbReference type="PROSITE" id="PS50888"/>
    </source>
</evidence>
<evidence type="ECO:0000313" key="10">
    <source>
        <dbReference type="Proteomes" id="UP000594263"/>
    </source>
</evidence>
<dbReference type="FunFam" id="4.10.280.10:FF:000096">
    <property type="entry name" value="Basic helix-loop-helix (BHLH) DNA-binding superfamily protein"/>
    <property type="match status" value="1"/>
</dbReference>
<proteinExistence type="predicted"/>
<evidence type="ECO:0000313" key="9">
    <source>
        <dbReference type="EnsemblPlants" id="Kaladp1282s0001.1.v1.1"/>
    </source>
</evidence>
<evidence type="ECO:0000256" key="4">
    <source>
        <dbReference type="ARBA" id="ARBA00023125"/>
    </source>
</evidence>
<dbReference type="PANTHER" id="PTHR31945">
    <property type="entry name" value="TRANSCRIPTION FACTOR SCREAM2-RELATED"/>
    <property type="match status" value="1"/>
</dbReference>
<comment type="subunit">
    <text evidence="2">Homodimer.</text>
</comment>
<feature type="compositionally biased region" description="Basic and acidic residues" evidence="7">
    <location>
        <begin position="129"/>
        <end position="140"/>
    </location>
</feature>
<sequence>MRVDDEASTNPVVADCDIGYVDASHQQQQRVMIEDDEVDRLMSVEIESQFHNEHELAVDIPQISMDLFAFDDDAVDYGLRGDHVNGFSGDSLACIVDDFDVGDGLDDEDDNDGNASSGTTTTTATPKKGKADRSKTIVSERRRRGRMKDNLYALRSLVPNITKMDKASIVGDAVLYVQNLQVTAERLKLDIAELEASTAGLGLNATNPSLTSNNNNNDGRCSTTPAAAPPPRYIKQMDVFHVGGRDFYAKLVSNQGVQIAACLHKAIESLRNGLSVRSSNLSTVVDHYVLTFTLHVREGGEGEIKLPNLKMCLSRALAGQGFILKSSPSV</sequence>